<dbReference type="Pfam" id="PF20275">
    <property type="entry name" value="CTD10"/>
    <property type="match status" value="1"/>
</dbReference>
<feature type="domain" description="ABC-three component systems C-terminal" evidence="1">
    <location>
        <begin position="125"/>
        <end position="265"/>
    </location>
</feature>
<proteinExistence type="predicted"/>
<dbReference type="Proteomes" id="UP001466331">
    <property type="component" value="Unassembled WGS sequence"/>
</dbReference>
<evidence type="ECO:0000313" key="3">
    <source>
        <dbReference type="Proteomes" id="UP001466331"/>
    </source>
</evidence>
<name>A0ABU9UE51_9SPIR</name>
<organism evidence="2 3">
    <name type="scientific">Rarispira pelagica</name>
    <dbReference type="NCBI Taxonomy" id="3141764"/>
    <lineage>
        <taxon>Bacteria</taxon>
        <taxon>Pseudomonadati</taxon>
        <taxon>Spirochaetota</taxon>
        <taxon>Spirochaetia</taxon>
        <taxon>Winmispirales</taxon>
        <taxon>Winmispiraceae</taxon>
        <taxon>Rarispira</taxon>
    </lineage>
</organism>
<dbReference type="RefSeq" id="WP_420070395.1">
    <property type="nucleotide sequence ID" value="NZ_JBCHKQ010000007.1"/>
</dbReference>
<dbReference type="InterPro" id="IPR046919">
    <property type="entry name" value="ABC-3C_CTD10"/>
</dbReference>
<keyword evidence="3" id="KW-1185">Reference proteome</keyword>
<dbReference type="EMBL" id="JBCHKQ010000007">
    <property type="protein sequence ID" value="MEM5948943.1"/>
    <property type="molecule type" value="Genomic_DNA"/>
</dbReference>
<reference evidence="2 3" key="1">
    <citation type="submission" date="2024-03" db="EMBL/GenBank/DDBJ databases">
        <title>Ignisphaera cupida sp. nov., a hyperthermophilic hydrolytic archaeon from a hot spring of Kamchatka, and proposal of Ignisphaeraceae fam. nov.</title>
        <authorList>
            <person name="Podosokorskaya O.A."/>
            <person name="Elcheninov A.G."/>
            <person name="Maltseva A.I."/>
            <person name="Zayulina K.S."/>
            <person name="Novikov A."/>
            <person name="Merkel A.Y."/>
        </authorList>
    </citation>
    <scope>NUCLEOTIDE SEQUENCE [LARGE SCALE GENOMIC DNA]</scope>
    <source>
        <strain evidence="2 3">38H-sp</strain>
    </source>
</reference>
<evidence type="ECO:0000313" key="2">
    <source>
        <dbReference type="EMBL" id="MEM5948943.1"/>
    </source>
</evidence>
<gene>
    <name evidence="2" type="ORF">WKV44_10370</name>
</gene>
<evidence type="ECO:0000259" key="1">
    <source>
        <dbReference type="Pfam" id="PF20275"/>
    </source>
</evidence>
<accession>A0ABU9UE51</accession>
<protein>
    <submittedName>
        <fullName evidence="2">ABC-three component system protein</fullName>
    </submittedName>
</protein>
<comment type="caution">
    <text evidence="2">The sequence shown here is derived from an EMBL/GenBank/DDBJ whole genome shotgun (WGS) entry which is preliminary data.</text>
</comment>
<sequence length="268" mass="31449">MGNKARQYKKSTIRKLDTLSCNQCANPDCDRKLIARDGDTIVSKICHIEAVSPNGPRFNPNMTDDERRDYDNLILLCDECHSIIDNKKNEGKYTVDLLKKWKRDHENKCRQQQLSKKSTLLNQAINAIASIELEDNLDNYSLETFNIDKKIEYNSIKEYRYIIEDCSKYYGKLNPLYSELEKQGSFRKEKLLRIIQNLYLKAKGEFVNGERNELEMIQNNADKIFKSVEEKLWQLIDENQSNTDDIYIALPIIMVDAFMRCKILEEPR</sequence>